<dbReference type="STRING" id="1392540.P256_01315"/>
<dbReference type="InterPro" id="IPR002654">
    <property type="entry name" value="Glyco_trans_25"/>
</dbReference>
<protein>
    <recommendedName>
        <fullName evidence="1">Glycosyl transferase family 25 domain-containing protein</fullName>
    </recommendedName>
</protein>
<comment type="caution">
    <text evidence="2">The sequence shown here is derived from an EMBL/GenBank/DDBJ whole genome shotgun (WGS) entry which is preliminary data.</text>
</comment>
<name>V2UWB9_9GAMM</name>
<dbReference type="eggNOG" id="COG3306">
    <property type="taxonomic scope" value="Bacteria"/>
</dbReference>
<dbReference type="OrthoDB" id="9816113at2"/>
<dbReference type="CDD" id="cd06532">
    <property type="entry name" value="Glyco_transf_25"/>
    <property type="match status" value="1"/>
</dbReference>
<dbReference type="AlphaFoldDB" id="V2UWB9"/>
<accession>V2UWB9</accession>
<evidence type="ECO:0000313" key="2">
    <source>
        <dbReference type="EMBL" id="ESK39634.1"/>
    </source>
</evidence>
<dbReference type="Proteomes" id="UP000023785">
    <property type="component" value="Unassembled WGS sequence"/>
</dbReference>
<dbReference type="PATRIC" id="fig|1392540.3.peg.1276"/>
<evidence type="ECO:0000259" key="1">
    <source>
        <dbReference type="Pfam" id="PF01755"/>
    </source>
</evidence>
<dbReference type="RefSeq" id="WP_023272947.1">
    <property type="nucleotide sequence ID" value="NZ_KI530723.1"/>
</dbReference>
<organism evidence="2 3">
    <name type="scientific">Acinetobacter nectaris CIP 110549</name>
    <dbReference type="NCBI Taxonomy" id="1392540"/>
    <lineage>
        <taxon>Bacteria</taxon>
        <taxon>Pseudomonadati</taxon>
        <taxon>Pseudomonadota</taxon>
        <taxon>Gammaproteobacteria</taxon>
        <taxon>Moraxellales</taxon>
        <taxon>Moraxellaceae</taxon>
        <taxon>Acinetobacter</taxon>
    </lineage>
</organism>
<reference evidence="2 3" key="1">
    <citation type="submission" date="2013-10" db="EMBL/GenBank/DDBJ databases">
        <title>The Genome Sequence of Acinetobacter nectaris CIP 110549.</title>
        <authorList>
            <consortium name="The Broad Institute Genomics Platform"/>
            <consortium name="The Broad Institute Genome Sequencing Center for Infectious Disease"/>
            <person name="Cerqueira G."/>
            <person name="Feldgarden M."/>
            <person name="Courvalin P."/>
            <person name="Grillot-Courvalin C."/>
            <person name="Clermont D."/>
            <person name="Rocha E."/>
            <person name="Yoon E.-J."/>
            <person name="Nemec A."/>
            <person name="Young S.K."/>
            <person name="Zeng Q."/>
            <person name="Gargeya S."/>
            <person name="Fitzgerald M."/>
            <person name="Abouelleil A."/>
            <person name="Alvarado L."/>
            <person name="Berlin A.M."/>
            <person name="Chapman S.B."/>
            <person name="Gainer-Dewar J."/>
            <person name="Goldberg J."/>
            <person name="Gnerre S."/>
            <person name="Griggs A."/>
            <person name="Gujja S."/>
            <person name="Hansen M."/>
            <person name="Howarth C."/>
            <person name="Imamovic A."/>
            <person name="Ireland A."/>
            <person name="Larimer J."/>
            <person name="McCowan C."/>
            <person name="Murphy C."/>
            <person name="Pearson M."/>
            <person name="Poon T.W."/>
            <person name="Priest M."/>
            <person name="Roberts A."/>
            <person name="Saif S."/>
            <person name="Shea T."/>
            <person name="Sykes S."/>
            <person name="Wortman J."/>
            <person name="Nusbaum C."/>
            <person name="Birren B."/>
        </authorList>
    </citation>
    <scope>NUCLEOTIDE SEQUENCE [LARGE SCALE GENOMIC DNA]</scope>
    <source>
        <strain evidence="2 3">CIP 110549</strain>
    </source>
</reference>
<evidence type="ECO:0000313" key="3">
    <source>
        <dbReference type="Proteomes" id="UP000023785"/>
    </source>
</evidence>
<sequence>MNNYVISLQTEQKRREHITAEFSKQKIPFEFFNAITPDLAVIQAKKMGLKIDEQLLTAGEVACFMSHLNLWQQAIDLDLPYITIFEDDIFLGKDSAQFLTRYEWIPEKLEVIKLEAFTPKVVLGAQVKPLDSRDLFYLKGINLGAAGYILSLAGAKSLLAFVQNYHKILPLDHMIFELYLKENPQAVCQLVPALCIQELELNKIKNNECCLKSSLLDERHSRMKTYKAKGFAKIKKEVARLPLQLHNFLFARKVDFK</sequence>
<feature type="domain" description="Glycosyl transferase family 25" evidence="1">
    <location>
        <begin position="2"/>
        <end position="175"/>
    </location>
</feature>
<dbReference type="HOGENOM" id="CLU_071269_2_0_6"/>
<keyword evidence="3" id="KW-1185">Reference proteome</keyword>
<dbReference type="Pfam" id="PF01755">
    <property type="entry name" value="Glyco_transf_25"/>
    <property type="match status" value="1"/>
</dbReference>
<dbReference type="EMBL" id="AYER01000004">
    <property type="protein sequence ID" value="ESK39634.1"/>
    <property type="molecule type" value="Genomic_DNA"/>
</dbReference>
<gene>
    <name evidence="2" type="ORF">P256_01315</name>
</gene>
<proteinExistence type="predicted"/>